<keyword evidence="3" id="KW-1185">Reference proteome</keyword>
<dbReference type="InterPro" id="IPR047721">
    <property type="entry name" value="DrmB"/>
</dbReference>
<evidence type="ECO:0000313" key="3">
    <source>
        <dbReference type="Proteomes" id="UP001500367"/>
    </source>
</evidence>
<dbReference type="Pfam" id="PF09369">
    <property type="entry name" value="MZB"/>
    <property type="match status" value="1"/>
</dbReference>
<gene>
    <name evidence="2" type="ORF">GCM10022389_15900</name>
</gene>
<dbReference type="RefSeq" id="WP_344816193.1">
    <property type="nucleotide sequence ID" value="NZ_BAABCT010000003.1"/>
</dbReference>
<accession>A0ABP7VP38</accession>
<comment type="caution">
    <text evidence="2">The sequence shown here is derived from an EMBL/GenBank/DDBJ whole genome shotgun (WGS) entry which is preliminary data.</text>
</comment>
<organism evidence="2 3">
    <name type="scientific">Flavobacterium cheonanense</name>
    <dbReference type="NCBI Taxonomy" id="706183"/>
    <lineage>
        <taxon>Bacteria</taxon>
        <taxon>Pseudomonadati</taxon>
        <taxon>Bacteroidota</taxon>
        <taxon>Flavobacteriia</taxon>
        <taxon>Flavobacteriales</taxon>
        <taxon>Flavobacteriaceae</taxon>
        <taxon>Flavobacterium</taxon>
    </lineage>
</organism>
<sequence>MKVLRQNQYNQGVGKYKLLSSTSGVGSIITTKLGSYVLISDINKWRFIKWANSKIEVIRTNNSDDRKVYELSKSEISNRGIEFIDDQRFIKFIKSEKKLENLVCLIGIPHMALNESFNTPNWKNHPIRTALERTGEQFEGVSSHYMINGTHFPKWFKNSDGELKLIKEWFAIWEKECRKYPDTLKLDNFSPPRDALSKKAFIREINSKNEDGNPIKIREYKTLEQTNLILICPNGHLSDVPWANYLRWKTEKYLRLRREEDKGENLMSNEMVGPCCSNPKLKWTESKTKSEGYGSIYIECNSCGLGSGSDKDKPKINLEGINSIEPYCIGQKPWELDLDNPTITPYENCYIRNDNKNGREKMRIALVTANNVYYANGFSSLFIPIYLAENKSKELIDALKIIEERYNKRNSTNPITKEDYWDKKIEDDFDEFLSDNGIVVTVDMENFKKQLKSEFLNVISETNVDKHEEYRWQEYRCFSQNSLINGLDDNKGLRFKDIKLPDELTDFFIKIQQVEELKVTNVQLDFTRVKPKERIVVNGAVQESSSGQNIFSIDSKELYTLPANETLGEGLFFEFSNEKIDSWVSGNINELENRFGKYLNTIPDSNSQGLSSKMKIYNNKYKHFLIHSFSHMMMRELEFSCGYPTASLKERLYISTNPEKQMSGLLIYTAEGSEGSMGGLVSQGEPEKILEIIKKGLERSINCSSDPLCWESEGQGIFDLNLSACFSCSLVAETACEEMNLGLDRRVLVDEDFGYFKSIQT</sequence>
<evidence type="ECO:0000313" key="2">
    <source>
        <dbReference type="EMBL" id="GAA4071462.1"/>
    </source>
</evidence>
<proteinExistence type="predicted"/>
<dbReference type="InterPro" id="IPR018973">
    <property type="entry name" value="MZB"/>
</dbReference>
<dbReference type="EMBL" id="BAABCT010000003">
    <property type="protein sequence ID" value="GAA4071462.1"/>
    <property type="molecule type" value="Genomic_DNA"/>
</dbReference>
<name>A0ABP7VP38_9FLAO</name>
<dbReference type="NCBIfam" id="NF038324">
    <property type="entry name" value="DrmB_fam"/>
    <property type="match status" value="1"/>
</dbReference>
<protein>
    <recommendedName>
        <fullName evidence="1">MrfA-like Zn-binding domain-containing protein</fullName>
    </recommendedName>
</protein>
<dbReference type="Proteomes" id="UP001500367">
    <property type="component" value="Unassembled WGS sequence"/>
</dbReference>
<feature type="domain" description="MrfA-like Zn-binding" evidence="1">
    <location>
        <begin position="629"/>
        <end position="728"/>
    </location>
</feature>
<reference evidence="3" key="1">
    <citation type="journal article" date="2019" name="Int. J. Syst. Evol. Microbiol.">
        <title>The Global Catalogue of Microorganisms (GCM) 10K type strain sequencing project: providing services to taxonomists for standard genome sequencing and annotation.</title>
        <authorList>
            <consortium name="The Broad Institute Genomics Platform"/>
            <consortium name="The Broad Institute Genome Sequencing Center for Infectious Disease"/>
            <person name="Wu L."/>
            <person name="Ma J."/>
        </authorList>
    </citation>
    <scope>NUCLEOTIDE SEQUENCE [LARGE SCALE GENOMIC DNA]</scope>
    <source>
        <strain evidence="3">JCM 17069</strain>
    </source>
</reference>
<evidence type="ECO:0000259" key="1">
    <source>
        <dbReference type="Pfam" id="PF09369"/>
    </source>
</evidence>